<feature type="region of interest" description="Disordered" evidence="2">
    <location>
        <begin position="1"/>
        <end position="20"/>
    </location>
</feature>
<reference evidence="6" key="1">
    <citation type="submission" date="2021-01" db="EMBL/GenBank/DDBJ databases">
        <authorList>
            <person name="Corre E."/>
            <person name="Pelletier E."/>
            <person name="Niang G."/>
            <person name="Scheremetjew M."/>
            <person name="Finn R."/>
            <person name="Kale V."/>
            <person name="Holt S."/>
            <person name="Cochrane G."/>
            <person name="Meng A."/>
            <person name="Brown T."/>
            <person name="Cohen L."/>
        </authorList>
    </citation>
    <scope>NUCLEOTIDE SEQUENCE</scope>
    <source>
        <strain evidence="6">CCMP1374</strain>
    </source>
</reference>
<comment type="similarity">
    <text evidence="1">Belongs to the TRAPPC13 family.</text>
</comment>
<dbReference type="InterPro" id="IPR010378">
    <property type="entry name" value="TRAPPC13"/>
</dbReference>
<protein>
    <recommendedName>
        <fullName evidence="7">Trafficking protein particle complex subunit 13</fullName>
    </recommendedName>
</protein>
<feature type="domain" description="Trafficking protein particle complex subunit 13 C-terminal" evidence="4">
    <location>
        <begin position="340"/>
        <end position="435"/>
    </location>
</feature>
<dbReference type="InterPro" id="IPR055429">
    <property type="entry name" value="TRAPPC13_M"/>
</dbReference>
<dbReference type="Pfam" id="PF06159">
    <property type="entry name" value="TRAPPC13_N"/>
    <property type="match status" value="1"/>
</dbReference>
<evidence type="ECO:0000259" key="4">
    <source>
        <dbReference type="Pfam" id="PF23643"/>
    </source>
</evidence>
<dbReference type="AlphaFoldDB" id="A0A7S0I231"/>
<evidence type="ECO:0000259" key="3">
    <source>
        <dbReference type="Pfam" id="PF06159"/>
    </source>
</evidence>
<sequence>MASTSSAPPTPTSAAATADQQRYENPINLKVMRLCKPGFFFRLPVPFQPGEQGASSLCEEDYGLSGTLTLPQSFGDIYLGETFSCYISLCNSAPIQLSSVGLKVEVQTQLTRETLSDSSTPEASIASFAPQQTLDRIIRYELKDVGIHILICSALYVDASGEKKYFRKFFKFQVQNPLSMKSKTHALAPLNEILVETQIQNSTARVLFLQSVGFTPSADFEAVPLTHFESKAMSAPRLAGSPGTEGGGDAAALPPLKSTAVGLPSFGQMAYLKAGDTQQYMYRLRGKQSAAQLRSVSALGRMEVVWKSQMGESGHLQSNAVQRKLPTPRSVEVTVLSIADQVLLETPFSLGCLVTNTSSKELHLQLRFEPQGQGGLVIDGVSGRSLGPLKPQASTQVTLTLIALEPGIQKVSGLQLFDTVSEQLHEVGPLADVFVTQRDVTCETLK</sequence>
<accession>A0A7S0I231</accession>
<dbReference type="InterPro" id="IPR055427">
    <property type="entry name" value="TRAPPC13_N"/>
</dbReference>
<proteinExistence type="inferred from homology"/>
<dbReference type="InterPro" id="IPR055428">
    <property type="entry name" value="TRAPPC13_C"/>
</dbReference>
<evidence type="ECO:0000256" key="1">
    <source>
        <dbReference type="ARBA" id="ARBA00010785"/>
    </source>
</evidence>
<dbReference type="Pfam" id="PF23643">
    <property type="entry name" value="TRAPPC13_C"/>
    <property type="match status" value="1"/>
</dbReference>
<feature type="domain" description="Trafficking protein particle complex subunit 13 N-terminal" evidence="3">
    <location>
        <begin position="27"/>
        <end position="174"/>
    </location>
</feature>
<gene>
    <name evidence="6" type="ORF">PANT1444_LOCUS19570</name>
</gene>
<feature type="compositionally biased region" description="Low complexity" evidence="2">
    <location>
        <begin position="1"/>
        <end position="18"/>
    </location>
</feature>
<dbReference type="PANTHER" id="PTHR13134:SF3">
    <property type="entry name" value="TRAFFICKING PROTEIN PARTICLE COMPLEX SUBUNIT 13"/>
    <property type="match status" value="1"/>
</dbReference>
<feature type="domain" description="Trafficking protein particle complex subunit 13 middle" evidence="5">
    <location>
        <begin position="265"/>
        <end position="326"/>
    </location>
</feature>
<dbReference type="GO" id="GO:1990072">
    <property type="term" value="C:TRAPPIII protein complex"/>
    <property type="evidence" value="ECO:0007669"/>
    <property type="project" value="TreeGrafter"/>
</dbReference>
<dbReference type="PANTHER" id="PTHR13134">
    <property type="entry name" value="TRAFFICKING PROTEIN PARTICLE COMPLEX SUBUNIT 13"/>
    <property type="match status" value="1"/>
</dbReference>
<evidence type="ECO:0000256" key="2">
    <source>
        <dbReference type="SAM" id="MobiDB-lite"/>
    </source>
</evidence>
<evidence type="ECO:0000259" key="5">
    <source>
        <dbReference type="Pfam" id="PF23647"/>
    </source>
</evidence>
<dbReference type="EMBL" id="HBEP01034576">
    <property type="protein sequence ID" value="CAD8508691.1"/>
    <property type="molecule type" value="Transcribed_RNA"/>
</dbReference>
<evidence type="ECO:0000313" key="6">
    <source>
        <dbReference type="EMBL" id="CAD8508691.1"/>
    </source>
</evidence>
<name>A0A7S0I231_9EUKA</name>
<organism evidence="6">
    <name type="scientific">Phaeocystis antarctica</name>
    <dbReference type="NCBI Taxonomy" id="33657"/>
    <lineage>
        <taxon>Eukaryota</taxon>
        <taxon>Haptista</taxon>
        <taxon>Haptophyta</taxon>
        <taxon>Prymnesiophyceae</taxon>
        <taxon>Phaeocystales</taxon>
        <taxon>Phaeocystaceae</taxon>
        <taxon>Phaeocystis</taxon>
    </lineage>
</organism>
<dbReference type="Pfam" id="PF23647">
    <property type="entry name" value="TRAPPC13_M"/>
    <property type="match status" value="1"/>
</dbReference>
<evidence type="ECO:0008006" key="7">
    <source>
        <dbReference type="Google" id="ProtNLM"/>
    </source>
</evidence>